<dbReference type="HOGENOM" id="CLU_2740314_0_0_1"/>
<dbReference type="EMBL" id="KN831773">
    <property type="protein sequence ID" value="KIM44441.1"/>
    <property type="molecule type" value="Genomic_DNA"/>
</dbReference>
<proteinExistence type="predicted"/>
<gene>
    <name evidence="1" type="ORF">M413DRAFT_442421</name>
</gene>
<dbReference type="Proteomes" id="UP000053424">
    <property type="component" value="Unassembled WGS sequence"/>
</dbReference>
<reference evidence="1 2" key="1">
    <citation type="submission" date="2014-04" db="EMBL/GenBank/DDBJ databases">
        <authorList>
            <consortium name="DOE Joint Genome Institute"/>
            <person name="Kuo A."/>
            <person name="Gay G."/>
            <person name="Dore J."/>
            <person name="Kohler A."/>
            <person name="Nagy L.G."/>
            <person name="Floudas D."/>
            <person name="Copeland A."/>
            <person name="Barry K.W."/>
            <person name="Cichocki N."/>
            <person name="Veneault-Fourrey C."/>
            <person name="LaButti K."/>
            <person name="Lindquist E.A."/>
            <person name="Lipzen A."/>
            <person name="Lundell T."/>
            <person name="Morin E."/>
            <person name="Murat C."/>
            <person name="Sun H."/>
            <person name="Tunlid A."/>
            <person name="Henrissat B."/>
            <person name="Grigoriev I.V."/>
            <person name="Hibbett D.S."/>
            <person name="Martin F."/>
            <person name="Nordberg H.P."/>
            <person name="Cantor M.N."/>
            <person name="Hua S.X."/>
        </authorList>
    </citation>
    <scope>NUCLEOTIDE SEQUENCE [LARGE SCALE GENOMIC DNA]</scope>
    <source>
        <strain evidence="2">h7</strain>
    </source>
</reference>
<dbReference type="AlphaFoldDB" id="A0A0C3CKX1"/>
<keyword evidence="2" id="KW-1185">Reference proteome</keyword>
<evidence type="ECO:0000313" key="1">
    <source>
        <dbReference type="EMBL" id="KIM44441.1"/>
    </source>
</evidence>
<reference evidence="2" key="2">
    <citation type="submission" date="2015-01" db="EMBL/GenBank/DDBJ databases">
        <title>Evolutionary Origins and Diversification of the Mycorrhizal Mutualists.</title>
        <authorList>
            <consortium name="DOE Joint Genome Institute"/>
            <consortium name="Mycorrhizal Genomics Consortium"/>
            <person name="Kohler A."/>
            <person name="Kuo A."/>
            <person name="Nagy L.G."/>
            <person name="Floudas D."/>
            <person name="Copeland A."/>
            <person name="Barry K.W."/>
            <person name="Cichocki N."/>
            <person name="Veneault-Fourrey C."/>
            <person name="LaButti K."/>
            <person name="Lindquist E.A."/>
            <person name="Lipzen A."/>
            <person name="Lundell T."/>
            <person name="Morin E."/>
            <person name="Murat C."/>
            <person name="Riley R."/>
            <person name="Ohm R."/>
            <person name="Sun H."/>
            <person name="Tunlid A."/>
            <person name="Henrissat B."/>
            <person name="Grigoriev I.V."/>
            <person name="Hibbett D.S."/>
            <person name="Martin F."/>
        </authorList>
    </citation>
    <scope>NUCLEOTIDE SEQUENCE [LARGE SCALE GENOMIC DNA]</scope>
    <source>
        <strain evidence="2">h7</strain>
    </source>
</reference>
<protein>
    <submittedName>
        <fullName evidence="1">Uncharacterized protein</fullName>
    </submittedName>
</protein>
<organism evidence="1 2">
    <name type="scientific">Hebeloma cylindrosporum</name>
    <dbReference type="NCBI Taxonomy" id="76867"/>
    <lineage>
        <taxon>Eukaryota</taxon>
        <taxon>Fungi</taxon>
        <taxon>Dikarya</taxon>
        <taxon>Basidiomycota</taxon>
        <taxon>Agaricomycotina</taxon>
        <taxon>Agaricomycetes</taxon>
        <taxon>Agaricomycetidae</taxon>
        <taxon>Agaricales</taxon>
        <taxon>Agaricineae</taxon>
        <taxon>Hymenogastraceae</taxon>
        <taxon>Hebeloma</taxon>
    </lineage>
</organism>
<evidence type="ECO:0000313" key="2">
    <source>
        <dbReference type="Proteomes" id="UP000053424"/>
    </source>
</evidence>
<sequence length="71" mass="7928">MDWFNGADLSKYYPQVIFQNLARIQKCFKLPENRDAHSTSYSSLTTHDGDHVLFGFSGFLAVKIPGNSSGT</sequence>
<accession>A0A0C3CKX1</accession>
<name>A0A0C3CKX1_HEBCY</name>